<dbReference type="Pfam" id="PF05157">
    <property type="entry name" value="MshEN"/>
    <property type="match status" value="1"/>
</dbReference>
<feature type="region of interest" description="Disordered" evidence="4">
    <location>
        <begin position="1"/>
        <end position="23"/>
    </location>
</feature>
<evidence type="ECO:0000256" key="1">
    <source>
        <dbReference type="ARBA" id="ARBA00006611"/>
    </source>
</evidence>
<dbReference type="Gene3D" id="3.40.50.300">
    <property type="entry name" value="P-loop containing nucleotide triphosphate hydrolases"/>
    <property type="match status" value="1"/>
</dbReference>
<evidence type="ECO:0000259" key="5">
    <source>
        <dbReference type="PROSITE" id="PS00662"/>
    </source>
</evidence>
<dbReference type="GO" id="GO:0016887">
    <property type="term" value="F:ATP hydrolysis activity"/>
    <property type="evidence" value="ECO:0007669"/>
    <property type="project" value="TreeGrafter"/>
</dbReference>
<dbReference type="CDD" id="cd01129">
    <property type="entry name" value="PulE-GspE-like"/>
    <property type="match status" value="1"/>
</dbReference>
<dbReference type="PROSITE" id="PS00662">
    <property type="entry name" value="T2SP_E"/>
    <property type="match status" value="1"/>
</dbReference>
<evidence type="ECO:0000256" key="3">
    <source>
        <dbReference type="ARBA" id="ARBA00022840"/>
    </source>
</evidence>
<dbReference type="InterPro" id="IPR037257">
    <property type="entry name" value="T2SS_E_N_sf"/>
</dbReference>
<comment type="similarity">
    <text evidence="1">Belongs to the GSP E family.</text>
</comment>
<dbReference type="InterPro" id="IPR007831">
    <property type="entry name" value="T2SS_GspE_N"/>
</dbReference>
<dbReference type="GO" id="GO:0005524">
    <property type="term" value="F:ATP binding"/>
    <property type="evidence" value="ECO:0007669"/>
    <property type="project" value="UniProtKB-KW"/>
</dbReference>
<dbReference type="eggNOG" id="COG2804">
    <property type="taxonomic scope" value="Bacteria"/>
</dbReference>
<dbReference type="EMBL" id="AEQP01000002">
    <property type="protein sequence ID" value="EFV95700.1"/>
    <property type="molecule type" value="Genomic_DNA"/>
</dbReference>
<dbReference type="SMART" id="SM00382">
    <property type="entry name" value="AAA"/>
    <property type="match status" value="1"/>
</dbReference>
<dbReference type="Gene3D" id="3.30.450.90">
    <property type="match status" value="1"/>
</dbReference>
<name>E7RV96_9BURK</name>
<dbReference type="InterPro" id="IPR003593">
    <property type="entry name" value="AAA+_ATPase"/>
</dbReference>
<dbReference type="SUPFAM" id="SSF52540">
    <property type="entry name" value="P-loop containing nucleoside triphosphate hydrolases"/>
    <property type="match status" value="1"/>
</dbReference>
<organism evidence="6 7">
    <name type="scientific">Lautropia mirabilis ATCC 51599</name>
    <dbReference type="NCBI Taxonomy" id="887898"/>
    <lineage>
        <taxon>Bacteria</taxon>
        <taxon>Pseudomonadati</taxon>
        <taxon>Pseudomonadota</taxon>
        <taxon>Betaproteobacteria</taxon>
        <taxon>Burkholderiales</taxon>
        <taxon>Burkholderiaceae</taxon>
        <taxon>Lautropia</taxon>
    </lineage>
</organism>
<dbReference type="RefSeq" id="WP_005672680.1">
    <property type="nucleotide sequence ID" value="NZ_CP146288.1"/>
</dbReference>
<dbReference type="PANTHER" id="PTHR30258">
    <property type="entry name" value="TYPE II SECRETION SYSTEM PROTEIN GSPE-RELATED"/>
    <property type="match status" value="1"/>
</dbReference>
<evidence type="ECO:0000313" key="7">
    <source>
        <dbReference type="Proteomes" id="UP000011021"/>
    </source>
</evidence>
<comment type="caution">
    <text evidence="6">The sequence shown here is derived from an EMBL/GenBank/DDBJ whole genome shotgun (WGS) entry which is preliminary data.</text>
</comment>
<dbReference type="AlphaFoldDB" id="E7RV96"/>
<gene>
    <name evidence="6" type="ORF">HMPREF0551_0608</name>
</gene>
<dbReference type="STRING" id="887898.HMPREF0551_0608"/>
<dbReference type="PANTHER" id="PTHR30258:SF13">
    <property type="entry name" value="SECRETION PATHWAY ATPASE-RELATED"/>
    <property type="match status" value="1"/>
</dbReference>
<reference evidence="6 7" key="1">
    <citation type="submission" date="2010-12" db="EMBL/GenBank/DDBJ databases">
        <authorList>
            <person name="Muzny D."/>
            <person name="Qin X."/>
            <person name="Deng J."/>
            <person name="Jiang H."/>
            <person name="Liu Y."/>
            <person name="Qu J."/>
            <person name="Song X.-Z."/>
            <person name="Zhang L."/>
            <person name="Thornton R."/>
            <person name="Coyle M."/>
            <person name="Francisco L."/>
            <person name="Jackson L."/>
            <person name="Javaid M."/>
            <person name="Korchina V."/>
            <person name="Kovar C."/>
            <person name="Mata R."/>
            <person name="Mathew T."/>
            <person name="Ngo R."/>
            <person name="Nguyen L."/>
            <person name="Nguyen N."/>
            <person name="Okwuonu G."/>
            <person name="Ongeri F."/>
            <person name="Pham C."/>
            <person name="Simmons D."/>
            <person name="Wilczek-Boney K."/>
            <person name="Hale W."/>
            <person name="Jakkamsetti A."/>
            <person name="Pham P."/>
            <person name="Ruth R."/>
            <person name="San Lucas F."/>
            <person name="Warren J."/>
            <person name="Zhang J."/>
            <person name="Zhao Z."/>
            <person name="Zhou C."/>
            <person name="Zhu D."/>
            <person name="Lee S."/>
            <person name="Bess C."/>
            <person name="Blankenburg K."/>
            <person name="Forbes L."/>
            <person name="Fu Q."/>
            <person name="Gubbala S."/>
            <person name="Hirani K."/>
            <person name="Jayaseelan J.C."/>
            <person name="Lara F."/>
            <person name="Munidasa M."/>
            <person name="Palculict T."/>
            <person name="Patil S."/>
            <person name="Pu L.-L."/>
            <person name="Saada N."/>
            <person name="Tang L."/>
            <person name="Weissenberger G."/>
            <person name="Zhu Y."/>
            <person name="Hemphill L."/>
            <person name="Shang Y."/>
            <person name="Youmans B."/>
            <person name="Ayvaz T."/>
            <person name="Ross M."/>
            <person name="Santibanez J."/>
            <person name="Aqrawi P."/>
            <person name="Gross S."/>
            <person name="Joshi V."/>
            <person name="Fowler G."/>
            <person name="Nazareth L."/>
            <person name="Reid J."/>
            <person name="Worley K."/>
            <person name="Petrosino J."/>
            <person name="Highlander S."/>
            <person name="Gibbs R."/>
        </authorList>
    </citation>
    <scope>NUCLEOTIDE SEQUENCE [LARGE SCALE GENOMIC DNA]</scope>
    <source>
        <strain evidence="6 7">ATCC 51599</strain>
    </source>
</reference>
<evidence type="ECO:0000256" key="2">
    <source>
        <dbReference type="ARBA" id="ARBA00022741"/>
    </source>
</evidence>
<keyword evidence="7" id="KW-1185">Reference proteome</keyword>
<feature type="domain" description="Bacterial type II secretion system protein E" evidence="5">
    <location>
        <begin position="425"/>
        <end position="439"/>
    </location>
</feature>
<dbReference type="InterPro" id="IPR001482">
    <property type="entry name" value="T2SS/T4SS_dom"/>
</dbReference>
<dbReference type="InterPro" id="IPR027417">
    <property type="entry name" value="P-loop_NTPase"/>
</dbReference>
<dbReference type="GO" id="GO:0005886">
    <property type="term" value="C:plasma membrane"/>
    <property type="evidence" value="ECO:0007669"/>
    <property type="project" value="TreeGrafter"/>
</dbReference>
<evidence type="ECO:0000313" key="6">
    <source>
        <dbReference type="EMBL" id="EFV95700.1"/>
    </source>
</evidence>
<keyword evidence="3" id="KW-0067">ATP-binding</keyword>
<dbReference type="Proteomes" id="UP000011021">
    <property type="component" value="Unassembled WGS sequence"/>
</dbReference>
<sequence>MVEAGMEVRAPEGRAQAAGTRLMPGEPGRRLMIDRLLALLAEQGEISEETRQTLSRDALLSSADRHPLVMIAERKLKGLNPPHAMLDVDWLCQWLAGQIGWRHVRIDPLKVDFSRIGEVMSKAYANRYRILPLEVTPDSVTIATAEPYLTAEWVAELSHTLRRRVMPVLASPLELQRYLAEFFDLAGTIRSAQRNGQTAVQNNFEQLVELGRNGRHFDANDQHIVTVVDWLWQYAFEQRASDIHLEPRRDLGVVRFRIDGLLNNVYQVPPGVMSAMTSRIKLLGRMDVVEKRRPQDGRIKTRAGDGHEIELRLSTLPTAFGEKLVMRVFDPEVLSRNFAQLGLQGEDLARWQDMTGRPNGIVLVTGPTGSGKTTTLYATLRALATEAVNVSTIEDPIEMVENSFNQMQVQPAIDLGFADGIRALMRQDPDIIMVGEIRDLETAEMAVQAALTGHLVISTLHTNDAPSAITRLLDLGVPAYLLQSTLIGVMAQRLARTLCPECKQPDDSVTDEMWADFVKPFRNVPRPASIYRPVGCPSCRMGGFRGRTGLYEILANNESIRQYITERPELRKLRLAAIKHGMRPLRMAGAAAVAAGLTTIDEALRHAPPVEL</sequence>
<evidence type="ECO:0000256" key="4">
    <source>
        <dbReference type="SAM" id="MobiDB-lite"/>
    </source>
</evidence>
<dbReference type="HOGENOM" id="CLU_013446_10_3_4"/>
<dbReference type="SUPFAM" id="SSF160246">
    <property type="entry name" value="EspE N-terminal domain-like"/>
    <property type="match status" value="1"/>
</dbReference>
<dbReference type="Gene3D" id="3.30.300.160">
    <property type="entry name" value="Type II secretion system, protein E, N-terminal domain"/>
    <property type="match status" value="1"/>
</dbReference>
<dbReference type="Pfam" id="PF00437">
    <property type="entry name" value="T2SSE"/>
    <property type="match status" value="1"/>
</dbReference>
<keyword evidence="2" id="KW-0547">Nucleotide-binding</keyword>
<protein>
    <submittedName>
        <fullName evidence="6">Type II/IV secretion system protein</fullName>
    </submittedName>
</protein>
<proteinExistence type="inferred from homology"/>
<accession>E7RV96</accession>